<comment type="caution">
    <text evidence="5">The sequence shown here is derived from an EMBL/GenBank/DDBJ whole genome shotgun (WGS) entry which is preliminary data.</text>
</comment>
<feature type="compositionally biased region" description="Basic and acidic residues" evidence="3">
    <location>
        <begin position="51"/>
        <end position="69"/>
    </location>
</feature>
<protein>
    <recommendedName>
        <fullName evidence="2">Dynein axonemal intermediate chain 7</fullName>
    </recommendedName>
</protein>
<evidence type="ECO:0000256" key="1">
    <source>
        <dbReference type="ARBA" id="ARBA00024332"/>
    </source>
</evidence>
<reference evidence="5 6" key="1">
    <citation type="submission" date="2022-11" db="EMBL/GenBank/DDBJ databases">
        <title>Whole genome sequence of Eschrichtius robustus ER-17-0199.</title>
        <authorList>
            <person name="Bruniche-Olsen A."/>
            <person name="Black A.N."/>
            <person name="Fields C.J."/>
            <person name="Walden K."/>
            <person name="Dewoody J.A."/>
        </authorList>
    </citation>
    <scope>NUCLEOTIDE SEQUENCE [LARGE SCALE GENOMIC DNA]</scope>
    <source>
        <strain evidence="5">ER-17-0199</strain>
        <tissue evidence="5">Blubber</tissue>
    </source>
</reference>
<keyword evidence="6" id="KW-1185">Reference proteome</keyword>
<sequence length="252" mass="29238">MSSQPGSVCPHSPGAFLLTTLSSDLADYGGSVCLSMGPKAKKSGSKKKRITKADRLKQLQEEEEKRQKEEEEARVKYEKEEMERLDIQRTEKEKLRKLEAKVLLMKHKAEIKEEINVSILMKQDLERRNEELEELYLLEACFPEAEKLKRDSRLLSQWKHYIQCDGSPDPSISQEINTFISLWKEETNETFEAVTAKSKLVLNLIEKLKLILLETPSYDLQEKNTIQYQGSILELQELLHLKFNIATEILLR</sequence>
<accession>A0AB34H4B8</accession>
<dbReference type="InterPro" id="IPR023247">
    <property type="entry name" value="IC97/Dnai7-like"/>
</dbReference>
<dbReference type="PANTHER" id="PTHR20929">
    <property type="entry name" value="LUNG ADENOMA SUSCEPTIBILITY 1-RELATED"/>
    <property type="match status" value="1"/>
</dbReference>
<dbReference type="EMBL" id="JAIQCJ010002000">
    <property type="protein sequence ID" value="KAJ8786037.1"/>
    <property type="molecule type" value="Genomic_DNA"/>
</dbReference>
<evidence type="ECO:0000256" key="2">
    <source>
        <dbReference type="ARBA" id="ARBA00024414"/>
    </source>
</evidence>
<gene>
    <name evidence="5" type="ORF">J1605_006617</name>
</gene>
<dbReference type="Pfam" id="PF15927">
    <property type="entry name" value="Casc1_N"/>
    <property type="match status" value="1"/>
</dbReference>
<feature type="non-terminal residue" evidence="5">
    <location>
        <position position="252"/>
    </location>
</feature>
<dbReference type="AlphaFoldDB" id="A0AB34H4B8"/>
<dbReference type="GO" id="GO:0008017">
    <property type="term" value="F:microtubule binding"/>
    <property type="evidence" value="ECO:0007669"/>
    <property type="project" value="TreeGrafter"/>
</dbReference>
<evidence type="ECO:0000313" key="6">
    <source>
        <dbReference type="Proteomes" id="UP001159641"/>
    </source>
</evidence>
<evidence type="ECO:0000256" key="3">
    <source>
        <dbReference type="SAM" id="MobiDB-lite"/>
    </source>
</evidence>
<comment type="similarity">
    <text evidence="1">Belongs to the DNAI7 family.</text>
</comment>
<organism evidence="5 6">
    <name type="scientific">Eschrichtius robustus</name>
    <name type="common">California gray whale</name>
    <name type="synonym">Eschrichtius gibbosus</name>
    <dbReference type="NCBI Taxonomy" id="9764"/>
    <lineage>
        <taxon>Eukaryota</taxon>
        <taxon>Metazoa</taxon>
        <taxon>Chordata</taxon>
        <taxon>Craniata</taxon>
        <taxon>Vertebrata</taxon>
        <taxon>Euteleostomi</taxon>
        <taxon>Mammalia</taxon>
        <taxon>Eutheria</taxon>
        <taxon>Laurasiatheria</taxon>
        <taxon>Artiodactyla</taxon>
        <taxon>Whippomorpha</taxon>
        <taxon>Cetacea</taxon>
        <taxon>Mysticeti</taxon>
        <taxon>Eschrichtiidae</taxon>
        <taxon>Eschrichtius</taxon>
    </lineage>
</organism>
<name>A0AB34H4B8_ESCRO</name>
<dbReference type="PANTHER" id="PTHR20929:SF11">
    <property type="entry name" value="DYNEIN AXONEMAL INTERMEDIATE CHAIN 7"/>
    <property type="match status" value="1"/>
</dbReference>
<dbReference type="InterPro" id="IPR031826">
    <property type="entry name" value="IC97/Casc1_N"/>
</dbReference>
<proteinExistence type="inferred from homology"/>
<evidence type="ECO:0000313" key="5">
    <source>
        <dbReference type="EMBL" id="KAJ8786037.1"/>
    </source>
</evidence>
<feature type="region of interest" description="Disordered" evidence="3">
    <location>
        <begin position="36"/>
        <end position="69"/>
    </location>
</feature>
<feature type="domain" description="IC97/Casc1 N-terminal" evidence="4">
    <location>
        <begin position="109"/>
        <end position="252"/>
    </location>
</feature>
<dbReference type="PRINTS" id="PR02043">
    <property type="entry name" value="CANCERSCCP1"/>
</dbReference>
<dbReference type="Proteomes" id="UP001159641">
    <property type="component" value="Unassembled WGS sequence"/>
</dbReference>
<dbReference type="GO" id="GO:0005930">
    <property type="term" value="C:axoneme"/>
    <property type="evidence" value="ECO:0007669"/>
    <property type="project" value="TreeGrafter"/>
</dbReference>
<dbReference type="GO" id="GO:0048487">
    <property type="term" value="F:beta-tubulin binding"/>
    <property type="evidence" value="ECO:0007669"/>
    <property type="project" value="TreeGrafter"/>
</dbReference>
<feature type="compositionally biased region" description="Basic residues" evidence="3">
    <location>
        <begin position="39"/>
        <end position="50"/>
    </location>
</feature>
<evidence type="ECO:0000259" key="4">
    <source>
        <dbReference type="Pfam" id="PF15927"/>
    </source>
</evidence>